<dbReference type="Proteomes" id="UP000092665">
    <property type="component" value="Unassembled WGS sequence"/>
</dbReference>
<feature type="transmembrane region" description="Helical" evidence="1">
    <location>
        <begin position="128"/>
        <end position="148"/>
    </location>
</feature>
<keyword evidence="1" id="KW-0472">Membrane</keyword>
<dbReference type="EMBL" id="LOIC01000082">
    <property type="protein sequence ID" value="OCA53564.1"/>
    <property type="molecule type" value="Genomic_DNA"/>
</dbReference>
<keyword evidence="1" id="KW-1133">Transmembrane helix</keyword>
<organism evidence="2 3">
    <name type="scientific">Photorhabdus namnaonensis</name>
    <dbReference type="NCBI Taxonomy" id="1851568"/>
    <lineage>
        <taxon>Bacteria</taxon>
        <taxon>Pseudomonadati</taxon>
        <taxon>Pseudomonadota</taxon>
        <taxon>Gammaproteobacteria</taxon>
        <taxon>Enterobacterales</taxon>
        <taxon>Morganellaceae</taxon>
        <taxon>Photorhabdus</taxon>
    </lineage>
</organism>
<sequence length="157" mass="18418">MPISKIRLIILNTQWAFYMNRVTFIILVISYISFNLFLIISIAIYKINQKKMDKIIDLYMEKGFCLSSAAYIGHSMGIHGQIHPAVFFYKLLTGKRIRINEPGSKYMPQESYDFIQNLPSNLTHWIKIYFITINTSFISFFISTVTALCHKYSYIFN</sequence>
<dbReference type="AlphaFoldDB" id="A0A1B8YEI5"/>
<protein>
    <submittedName>
        <fullName evidence="2">Uncharacterized protein</fullName>
    </submittedName>
</protein>
<accession>A0A1B8YEI5</accession>
<proteinExistence type="predicted"/>
<evidence type="ECO:0000313" key="3">
    <source>
        <dbReference type="Proteomes" id="UP000092665"/>
    </source>
</evidence>
<reference evidence="3" key="1">
    <citation type="submission" date="2015-11" db="EMBL/GenBank/DDBJ databases">
        <authorList>
            <person name="Tobias N.J."/>
            <person name="Mishra B."/>
            <person name="Gupta D.K."/>
            <person name="Thines M."/>
            <person name="Stinear T.P."/>
            <person name="Bode H.B."/>
        </authorList>
    </citation>
    <scope>NUCLEOTIDE SEQUENCE [LARGE SCALE GENOMIC DNA]</scope>
    <source>
        <strain evidence="3">PB45.5</strain>
    </source>
</reference>
<keyword evidence="1" id="KW-0812">Transmembrane</keyword>
<gene>
    <name evidence="2" type="ORF">Phpb_03622</name>
</gene>
<keyword evidence="3" id="KW-1185">Reference proteome</keyword>
<evidence type="ECO:0000256" key="1">
    <source>
        <dbReference type="SAM" id="Phobius"/>
    </source>
</evidence>
<dbReference type="PATRIC" id="fig|29488.15.peg.3976"/>
<feature type="transmembrane region" description="Helical" evidence="1">
    <location>
        <begin position="22"/>
        <end position="45"/>
    </location>
</feature>
<name>A0A1B8YEI5_9GAMM</name>
<comment type="caution">
    <text evidence="2">The sequence shown here is derived from an EMBL/GenBank/DDBJ whole genome shotgun (WGS) entry which is preliminary data.</text>
</comment>
<evidence type="ECO:0000313" key="2">
    <source>
        <dbReference type="EMBL" id="OCA53564.1"/>
    </source>
</evidence>